<dbReference type="InterPro" id="IPR038213">
    <property type="entry name" value="IFI6/IFI27-like_sf"/>
</dbReference>
<protein>
    <submittedName>
        <fullName evidence="2">Uncharacterized protein</fullName>
    </submittedName>
</protein>
<dbReference type="Proteomes" id="UP001203297">
    <property type="component" value="Unassembled WGS sequence"/>
</dbReference>
<accession>A0AAD4QLQ6</accession>
<proteinExistence type="predicted"/>
<dbReference type="Gene3D" id="6.10.110.10">
    <property type="match status" value="1"/>
</dbReference>
<sequence length="97" mass="10016">MSSASHRAPSSCNQRNLGTACRPNPCCCWLWTSWTIGGTIAAMIQAQIGNVPAGSLFATAQSVSMGGVAPAANGVVEAVVAAAELSKLSRKRQRAEQ</sequence>
<name>A0AAD4QLQ6_9AGAM</name>
<evidence type="ECO:0000313" key="3">
    <source>
        <dbReference type="Proteomes" id="UP001203297"/>
    </source>
</evidence>
<reference evidence="2" key="1">
    <citation type="journal article" date="2022" name="New Phytol.">
        <title>Evolutionary transition to the ectomycorrhizal habit in the genomes of a hyperdiverse lineage of mushroom-forming fungi.</title>
        <authorList>
            <person name="Looney B."/>
            <person name="Miyauchi S."/>
            <person name="Morin E."/>
            <person name="Drula E."/>
            <person name="Courty P.E."/>
            <person name="Kohler A."/>
            <person name="Kuo A."/>
            <person name="LaButti K."/>
            <person name="Pangilinan J."/>
            <person name="Lipzen A."/>
            <person name="Riley R."/>
            <person name="Andreopoulos W."/>
            <person name="He G."/>
            <person name="Johnson J."/>
            <person name="Nolan M."/>
            <person name="Tritt A."/>
            <person name="Barry K.W."/>
            <person name="Grigoriev I.V."/>
            <person name="Nagy L.G."/>
            <person name="Hibbett D."/>
            <person name="Henrissat B."/>
            <person name="Matheny P.B."/>
            <person name="Labbe J."/>
            <person name="Martin F.M."/>
        </authorList>
    </citation>
    <scope>NUCLEOTIDE SEQUENCE</scope>
    <source>
        <strain evidence="2">BPL690</strain>
    </source>
</reference>
<comment type="caution">
    <text evidence="2">The sequence shown here is derived from an EMBL/GenBank/DDBJ whole genome shotgun (WGS) entry which is preliminary data.</text>
</comment>
<feature type="compositionally biased region" description="Polar residues" evidence="1">
    <location>
        <begin position="1"/>
        <end position="17"/>
    </location>
</feature>
<evidence type="ECO:0000313" key="2">
    <source>
        <dbReference type="EMBL" id="KAI0302440.1"/>
    </source>
</evidence>
<keyword evidence="3" id="KW-1185">Reference proteome</keyword>
<organism evidence="2 3">
    <name type="scientific">Multifurca ochricompacta</name>
    <dbReference type="NCBI Taxonomy" id="376703"/>
    <lineage>
        <taxon>Eukaryota</taxon>
        <taxon>Fungi</taxon>
        <taxon>Dikarya</taxon>
        <taxon>Basidiomycota</taxon>
        <taxon>Agaricomycotina</taxon>
        <taxon>Agaricomycetes</taxon>
        <taxon>Russulales</taxon>
        <taxon>Russulaceae</taxon>
        <taxon>Multifurca</taxon>
    </lineage>
</organism>
<dbReference type="AlphaFoldDB" id="A0AAD4QLQ6"/>
<gene>
    <name evidence="2" type="ORF">B0F90DRAFT_217805</name>
</gene>
<evidence type="ECO:0000256" key="1">
    <source>
        <dbReference type="SAM" id="MobiDB-lite"/>
    </source>
</evidence>
<dbReference type="EMBL" id="WTXG01000011">
    <property type="protein sequence ID" value="KAI0302440.1"/>
    <property type="molecule type" value="Genomic_DNA"/>
</dbReference>
<feature type="region of interest" description="Disordered" evidence="1">
    <location>
        <begin position="1"/>
        <end position="21"/>
    </location>
</feature>